<sequence length="253" mass="27571">MTETSRSSRRRNGKPAPCEPFRKDKAKHENTSAAINTARRPSQELSPLELSDCNPGLDTPLPAGYLGPTSCLDAFSEAREVDKQPPTLTKTEAVTPYWVPKVAEILRWLQDLAVVEQLVHEYYRISQSAAIPAPFILHALASLSVDTLLTALLQNTGQRLVIPRTTEGGQFLGLFTGAQLRLDIGVIAAIAGKASCFALTHGQAVELFRPRVPSLFPPTHDRHSTRTDETRKTRRSSNEHPGSVCALSSAPSA</sequence>
<gene>
    <name evidence="2" type="ORF">BO97DRAFT_445489</name>
</gene>
<feature type="compositionally biased region" description="Polar residues" evidence="1">
    <location>
        <begin position="31"/>
        <end position="45"/>
    </location>
</feature>
<dbReference type="RefSeq" id="XP_025548539.1">
    <property type="nucleotide sequence ID" value="XM_025698553.1"/>
</dbReference>
<organism evidence="2 3">
    <name type="scientific">Aspergillus homomorphus (strain CBS 101889)</name>
    <dbReference type="NCBI Taxonomy" id="1450537"/>
    <lineage>
        <taxon>Eukaryota</taxon>
        <taxon>Fungi</taxon>
        <taxon>Dikarya</taxon>
        <taxon>Ascomycota</taxon>
        <taxon>Pezizomycotina</taxon>
        <taxon>Eurotiomycetes</taxon>
        <taxon>Eurotiomycetidae</taxon>
        <taxon>Eurotiales</taxon>
        <taxon>Aspergillaceae</taxon>
        <taxon>Aspergillus</taxon>
        <taxon>Aspergillus subgen. Circumdati</taxon>
    </lineage>
</organism>
<name>A0A395HQ32_ASPHC</name>
<reference evidence="2 3" key="1">
    <citation type="submission" date="2018-02" db="EMBL/GenBank/DDBJ databases">
        <title>The genomes of Aspergillus section Nigri reveals drivers in fungal speciation.</title>
        <authorList>
            <consortium name="DOE Joint Genome Institute"/>
            <person name="Vesth T.C."/>
            <person name="Nybo J."/>
            <person name="Theobald S."/>
            <person name="Brandl J."/>
            <person name="Frisvad J.C."/>
            <person name="Nielsen K.F."/>
            <person name="Lyhne E.K."/>
            <person name="Kogle M.E."/>
            <person name="Kuo A."/>
            <person name="Riley R."/>
            <person name="Clum A."/>
            <person name="Nolan M."/>
            <person name="Lipzen A."/>
            <person name="Salamov A."/>
            <person name="Henrissat B."/>
            <person name="Wiebenga A."/>
            <person name="De vries R.P."/>
            <person name="Grigoriev I.V."/>
            <person name="Mortensen U.H."/>
            <person name="Andersen M.R."/>
            <person name="Baker S.E."/>
        </authorList>
    </citation>
    <scope>NUCLEOTIDE SEQUENCE [LARGE SCALE GENOMIC DNA]</scope>
    <source>
        <strain evidence="2 3">CBS 101889</strain>
    </source>
</reference>
<dbReference type="GeneID" id="37202842"/>
<feature type="region of interest" description="Disordered" evidence="1">
    <location>
        <begin position="216"/>
        <end position="253"/>
    </location>
</feature>
<dbReference type="OrthoDB" id="6612291at2759"/>
<dbReference type="EMBL" id="KZ824304">
    <property type="protein sequence ID" value="RAL09385.1"/>
    <property type="molecule type" value="Genomic_DNA"/>
</dbReference>
<dbReference type="STRING" id="1450537.A0A395HQ32"/>
<feature type="region of interest" description="Disordered" evidence="1">
    <location>
        <begin position="1"/>
        <end position="49"/>
    </location>
</feature>
<proteinExistence type="predicted"/>
<dbReference type="Proteomes" id="UP000248961">
    <property type="component" value="Unassembled WGS sequence"/>
</dbReference>
<dbReference type="VEuPathDB" id="FungiDB:BO97DRAFT_445489"/>
<evidence type="ECO:0000313" key="2">
    <source>
        <dbReference type="EMBL" id="RAL09385.1"/>
    </source>
</evidence>
<feature type="compositionally biased region" description="Basic and acidic residues" evidence="1">
    <location>
        <begin position="20"/>
        <end position="30"/>
    </location>
</feature>
<dbReference type="AlphaFoldDB" id="A0A395HQ32"/>
<feature type="compositionally biased region" description="Basic and acidic residues" evidence="1">
    <location>
        <begin position="219"/>
        <end position="231"/>
    </location>
</feature>
<protein>
    <submittedName>
        <fullName evidence="2">Uncharacterized protein</fullName>
    </submittedName>
</protein>
<accession>A0A395HQ32</accession>
<keyword evidence="3" id="KW-1185">Reference proteome</keyword>
<evidence type="ECO:0000256" key="1">
    <source>
        <dbReference type="SAM" id="MobiDB-lite"/>
    </source>
</evidence>
<evidence type="ECO:0000313" key="3">
    <source>
        <dbReference type="Proteomes" id="UP000248961"/>
    </source>
</evidence>